<dbReference type="Proteomes" id="UP000220904">
    <property type="component" value="Unassembled WGS sequence"/>
</dbReference>
<dbReference type="InterPro" id="IPR005531">
    <property type="entry name" value="Asp23"/>
</dbReference>
<sequence>MITSRFPLGDVSFSAEYFSTLVGEATKQCYGVAAMTPRDLTDKVRSMVHGADFSAKGVRVTQEEGRLVIELHIAVSYGLNISTAARSISHRVKDEVEQATGLKVARVIVSVDDVIA</sequence>
<evidence type="ECO:0000313" key="4">
    <source>
        <dbReference type="Proteomes" id="UP000220005"/>
    </source>
</evidence>
<dbReference type="Proteomes" id="UP000220005">
    <property type="component" value="Unassembled WGS sequence"/>
</dbReference>
<reference evidence="4 5" key="1">
    <citation type="journal article" date="2017" name="Front. Microbiol.">
        <title>New Insights into the Diversity of the Genus Faecalibacterium.</title>
        <authorList>
            <person name="Benevides L."/>
            <person name="Burman S."/>
            <person name="Martin R."/>
            <person name="Robert V."/>
            <person name="Thomas M."/>
            <person name="Miquel S."/>
            <person name="Chain F."/>
            <person name="Sokol H."/>
            <person name="Bermudez-Humaran L.G."/>
            <person name="Morrison M."/>
            <person name="Langella P."/>
            <person name="Azevedo V.A."/>
            <person name="Chatel J.M."/>
            <person name="Soares S."/>
        </authorList>
    </citation>
    <scope>NUCLEOTIDE SEQUENCE [LARGE SCALE GENOMIC DNA]</scope>
    <source>
        <strain evidence="3 5">AHMP21</strain>
        <strain evidence="2 4">CNCM I 4575</strain>
    </source>
</reference>
<dbReference type="InterPro" id="IPR036837">
    <property type="entry name" value="Cation_efflux_CTD_sf"/>
</dbReference>
<organism evidence="2 4">
    <name type="scientific">Faecalibacterium prausnitzii</name>
    <dbReference type="NCBI Taxonomy" id="853"/>
    <lineage>
        <taxon>Bacteria</taxon>
        <taxon>Bacillati</taxon>
        <taxon>Bacillota</taxon>
        <taxon>Clostridia</taxon>
        <taxon>Eubacteriales</taxon>
        <taxon>Oscillospiraceae</taxon>
        <taxon>Faecalibacterium</taxon>
    </lineage>
</organism>
<dbReference type="PANTHER" id="PTHR34297:SF2">
    <property type="entry name" value="ASP23_GLS24 FAMILY ENVELOPE STRESS RESPONSE PROTEIN"/>
    <property type="match status" value="1"/>
</dbReference>
<gene>
    <name evidence="2" type="ORF">CGS58_02445</name>
    <name evidence="3" type="ORF">CHR60_07915</name>
</gene>
<protein>
    <submittedName>
        <fullName evidence="2">Asp23/Gls24 family envelope stress response protein</fullName>
    </submittedName>
</protein>
<comment type="similarity">
    <text evidence="1">Belongs to the asp23 family.</text>
</comment>
<proteinExistence type="inferred from homology"/>
<accession>A0A173W669</accession>
<evidence type="ECO:0000313" key="2">
    <source>
        <dbReference type="EMBL" id="PDX82353.1"/>
    </source>
</evidence>
<dbReference type="EMBL" id="NMTY01000004">
    <property type="protein sequence ID" value="PDX82353.1"/>
    <property type="molecule type" value="Genomic_DNA"/>
</dbReference>
<dbReference type="PANTHER" id="PTHR34297">
    <property type="entry name" value="HYPOTHETICAL CYTOSOLIC PROTEIN-RELATED"/>
    <property type="match status" value="1"/>
</dbReference>
<dbReference type="EMBL" id="NOUV01000014">
    <property type="protein sequence ID" value="PDX86652.1"/>
    <property type="molecule type" value="Genomic_DNA"/>
</dbReference>
<dbReference type="SUPFAM" id="SSF160240">
    <property type="entry name" value="Cation efflux protein cytoplasmic domain-like"/>
    <property type="match status" value="1"/>
</dbReference>
<evidence type="ECO:0000313" key="3">
    <source>
        <dbReference type="EMBL" id="PDX86652.1"/>
    </source>
</evidence>
<reference evidence="2" key="2">
    <citation type="submission" date="2017-07" db="EMBL/GenBank/DDBJ databases">
        <authorList>
            <person name="Sun Z.S."/>
            <person name="Albrecht U."/>
            <person name="Echele G."/>
            <person name="Lee C.C."/>
        </authorList>
    </citation>
    <scope>NUCLEOTIDE SEQUENCE</scope>
    <source>
        <strain evidence="2">CNCM I 4575</strain>
    </source>
</reference>
<comment type="caution">
    <text evidence="2">The sequence shown here is derived from an EMBL/GenBank/DDBJ whole genome shotgun (WGS) entry which is preliminary data.</text>
</comment>
<dbReference type="RefSeq" id="WP_055187762.1">
    <property type="nucleotide sequence ID" value="NZ_CABJDF010000001.1"/>
</dbReference>
<evidence type="ECO:0000313" key="5">
    <source>
        <dbReference type="Proteomes" id="UP000220904"/>
    </source>
</evidence>
<dbReference type="OrthoDB" id="9791482at2"/>
<dbReference type="Pfam" id="PF03780">
    <property type="entry name" value="Asp23"/>
    <property type="match status" value="1"/>
</dbReference>
<evidence type="ECO:0000256" key="1">
    <source>
        <dbReference type="ARBA" id="ARBA00005721"/>
    </source>
</evidence>
<name>A0A173W669_9FIRM</name>
<dbReference type="AlphaFoldDB" id="A0A173W669"/>